<keyword evidence="2" id="KW-1185">Reference proteome</keyword>
<proteinExistence type="predicted"/>
<protein>
    <submittedName>
        <fullName evidence="1">Uncharacterized protein</fullName>
    </submittedName>
</protein>
<evidence type="ECO:0000313" key="2">
    <source>
        <dbReference type="Proteomes" id="UP000229897"/>
    </source>
</evidence>
<dbReference type="OrthoDB" id="8779934at2"/>
<organism evidence="1 2">
    <name type="scientific">Massilia violaceinigra</name>
    <dbReference type="NCBI Taxonomy" id="2045208"/>
    <lineage>
        <taxon>Bacteria</taxon>
        <taxon>Pseudomonadati</taxon>
        <taxon>Pseudomonadota</taxon>
        <taxon>Betaproteobacteria</taxon>
        <taxon>Burkholderiales</taxon>
        <taxon>Oxalobacteraceae</taxon>
        <taxon>Telluria group</taxon>
        <taxon>Massilia</taxon>
    </lineage>
</organism>
<name>A0A2D2DJJ5_9BURK</name>
<reference evidence="1" key="1">
    <citation type="submission" date="2017-10" db="EMBL/GenBank/DDBJ databases">
        <title>Massilia psychrophilum sp. nov., a novel purple-pigmented bacterium isolated from Tianshan glacier, Xinjiang Municipality, China.</title>
        <authorList>
            <person name="Wang H."/>
        </authorList>
    </citation>
    <scope>NUCLEOTIDE SEQUENCE [LARGE SCALE GENOMIC DNA]</scope>
    <source>
        <strain evidence="1">B2</strain>
    </source>
</reference>
<dbReference type="AlphaFoldDB" id="A0A2D2DJJ5"/>
<sequence>MRTLTKAQIDQLAEYKRASDELRKRISATALPDEREILPVNGRIHLDLTSCTPLTPDQQKALFGESVFSDAVLREIANDGN</sequence>
<evidence type="ECO:0000313" key="1">
    <source>
        <dbReference type="EMBL" id="ATQ75147.1"/>
    </source>
</evidence>
<dbReference type="Proteomes" id="UP000229897">
    <property type="component" value="Chromosome"/>
</dbReference>
<accession>A0A2D2DJJ5</accession>
<dbReference type="KEGG" id="mass:CR152_11925"/>
<dbReference type="RefSeq" id="WP_099875113.1">
    <property type="nucleotide sequence ID" value="NZ_CP024608.1"/>
</dbReference>
<gene>
    <name evidence="1" type="ORF">CR152_11925</name>
</gene>
<dbReference type="EMBL" id="CP024608">
    <property type="protein sequence ID" value="ATQ75147.1"/>
    <property type="molecule type" value="Genomic_DNA"/>
</dbReference>